<dbReference type="AlphaFoldDB" id="D8LZW8"/>
<evidence type="ECO:0000256" key="7">
    <source>
        <dbReference type="SAM" id="MobiDB-lite"/>
    </source>
</evidence>
<keyword evidence="2" id="KW-0812">Transmembrane</keyword>
<evidence type="ECO:0000256" key="6">
    <source>
        <dbReference type="ARBA" id="ARBA00023180"/>
    </source>
</evidence>
<dbReference type="PANTHER" id="PTHR12270:SF52">
    <property type="entry name" value="GLYCOSYLTRANSFERASE-LIKE PROTEIN GNT13-RELATED"/>
    <property type="match status" value="1"/>
</dbReference>
<dbReference type="InterPro" id="IPR029044">
    <property type="entry name" value="Nucleotide-diphossugar_trans"/>
</dbReference>
<evidence type="ECO:0000256" key="2">
    <source>
        <dbReference type="ARBA" id="ARBA00022692"/>
    </source>
</evidence>
<organism evidence="8">
    <name type="scientific">Blastocystis hominis</name>
    <dbReference type="NCBI Taxonomy" id="12968"/>
    <lineage>
        <taxon>Eukaryota</taxon>
        <taxon>Sar</taxon>
        <taxon>Stramenopiles</taxon>
        <taxon>Bigyra</taxon>
        <taxon>Opalozoa</taxon>
        <taxon>Opalinata</taxon>
        <taxon>Blastocystidae</taxon>
        <taxon>Blastocystis</taxon>
    </lineage>
</organism>
<dbReference type="GO" id="GO:0016020">
    <property type="term" value="C:membrane"/>
    <property type="evidence" value="ECO:0007669"/>
    <property type="project" value="UniProtKB-SubCell"/>
</dbReference>
<dbReference type="GO" id="GO:0035269">
    <property type="term" value="P:protein O-linked glycosylation via mannose"/>
    <property type="evidence" value="ECO:0007669"/>
    <property type="project" value="TreeGrafter"/>
</dbReference>
<dbReference type="GO" id="GO:0015020">
    <property type="term" value="F:glucuronosyltransferase activity"/>
    <property type="evidence" value="ECO:0007669"/>
    <property type="project" value="TreeGrafter"/>
</dbReference>
<dbReference type="Pfam" id="PF13896">
    <property type="entry name" value="Glyco_transf_49"/>
    <property type="match status" value="1"/>
</dbReference>
<sequence length="615" mass="71257">MNEESVVVQSEESEDSQIVDQNTEEKGDDDEEEEEKEEKSQAILHASTKEEPLHLTKPLQESNKRVKQTLNTNLPPSSSPSPSPSSVPDSSALEDSSFDTLEEQTALSKSVPEVRDIALSRFSKRFRFTNRYVKLAKYASDNETYYPRDHVSDGQLWSARKRMIDGERQTLRSLASDFKPLLPFYQNFSAYLQENPTAGIISAKQWETLNALSGTAQSHYRKSINAKLSREMNRRYREDTKRRSRLLRRFVRRSADSPARCDGCKVETPFELRVSGGSALILRKFAGNREEFTIYNSTFYRFPAEDAPFDVTGVCVTTRDRLTVLTQLLYRWEGPLVIVFNGVVSEEKAFIDYLNTHFLPARLTTLLYLMPQRGFFPVNLLRNLAIRNIRTTHFQVLDMDLWPSPNTYRELLRLPPSLRDGRVAAILPVFFFDRKQVLNRCKSFYDCALLALEHLPSNKTALEACLYAKACLSSKPGIRTHLYVLPDWFTIPADIPFVQVRCFLTDFQEPYVLLRYAPTTPLFDERFVNYGYNKVQLFEHLRAAGYRFYIAANAFAMDLPHPDSKFRTNYLSSLKGDKSDMRNVYSQFQRELNTNYRSVKPTRVCCEYPRKFYKW</sequence>
<protein>
    <recommendedName>
        <fullName evidence="10">Glycosyltransferase-like protein LARGE2</fullName>
    </recommendedName>
</protein>
<dbReference type="Gene3D" id="3.90.550.10">
    <property type="entry name" value="Spore Coat Polysaccharide Biosynthesis Protein SpsA, Chain A"/>
    <property type="match status" value="1"/>
</dbReference>
<dbReference type="PANTHER" id="PTHR12270">
    <property type="entry name" value="GLYCOSYLTRANSFERASE-RELATED"/>
    <property type="match status" value="1"/>
</dbReference>
<feature type="region of interest" description="Disordered" evidence="7">
    <location>
        <begin position="1"/>
        <end position="97"/>
    </location>
</feature>
<keyword evidence="9" id="KW-1185">Reference proteome</keyword>
<feature type="compositionally biased region" description="Acidic residues" evidence="7">
    <location>
        <begin position="26"/>
        <end position="36"/>
    </location>
</feature>
<keyword evidence="6" id="KW-0325">Glycoprotein</keyword>
<dbReference type="GO" id="GO:0042285">
    <property type="term" value="F:xylosyltransferase activity"/>
    <property type="evidence" value="ECO:0007669"/>
    <property type="project" value="TreeGrafter"/>
</dbReference>
<evidence type="ECO:0000313" key="9">
    <source>
        <dbReference type="Proteomes" id="UP000008312"/>
    </source>
</evidence>
<dbReference type="OrthoDB" id="40401at2759"/>
<gene>
    <name evidence="8" type="ORF">GSBLH_T00001532001</name>
</gene>
<keyword evidence="3" id="KW-0735">Signal-anchor</keyword>
<dbReference type="EMBL" id="FN668641">
    <property type="protein sequence ID" value="CBK21357.2"/>
    <property type="molecule type" value="Genomic_DNA"/>
</dbReference>
<accession>D8LZW8</accession>
<dbReference type="Proteomes" id="UP000008312">
    <property type="component" value="Unassembled WGS sequence"/>
</dbReference>
<dbReference type="InParanoid" id="D8LZW8"/>
<name>D8LZW8_BLAHO</name>
<feature type="compositionally biased region" description="Low complexity" evidence="7">
    <location>
        <begin position="1"/>
        <end position="10"/>
    </location>
</feature>
<proteinExistence type="predicted"/>
<dbReference type="RefSeq" id="XP_012895405.1">
    <property type="nucleotide sequence ID" value="XM_013039951.1"/>
</dbReference>
<dbReference type="SUPFAM" id="SSF53448">
    <property type="entry name" value="Nucleotide-diphospho-sugar transferases"/>
    <property type="match status" value="1"/>
</dbReference>
<evidence type="ECO:0000256" key="1">
    <source>
        <dbReference type="ARBA" id="ARBA00004606"/>
    </source>
</evidence>
<keyword evidence="4" id="KW-1133">Transmembrane helix</keyword>
<evidence type="ECO:0000256" key="4">
    <source>
        <dbReference type="ARBA" id="ARBA00022989"/>
    </source>
</evidence>
<dbReference type="GeneID" id="24918777"/>
<evidence type="ECO:0000256" key="5">
    <source>
        <dbReference type="ARBA" id="ARBA00023136"/>
    </source>
</evidence>
<evidence type="ECO:0000313" key="8">
    <source>
        <dbReference type="EMBL" id="CBK21357.2"/>
    </source>
</evidence>
<keyword evidence="5" id="KW-0472">Membrane</keyword>
<reference evidence="8" key="1">
    <citation type="submission" date="2010-02" db="EMBL/GenBank/DDBJ databases">
        <title>Sequencing and annotation of the Blastocystis hominis genome.</title>
        <authorList>
            <person name="Wincker P."/>
        </authorList>
    </citation>
    <scope>NUCLEOTIDE SEQUENCE</scope>
    <source>
        <strain evidence="8">Singapore isolate B</strain>
    </source>
</reference>
<evidence type="ECO:0000256" key="3">
    <source>
        <dbReference type="ARBA" id="ARBA00022968"/>
    </source>
</evidence>
<evidence type="ECO:0008006" key="10">
    <source>
        <dbReference type="Google" id="ProtNLM"/>
    </source>
</evidence>
<dbReference type="InterPro" id="IPR051292">
    <property type="entry name" value="Xyl/GlcA_transferase"/>
</dbReference>
<comment type="subcellular location">
    <subcellularLocation>
        <location evidence="1">Membrane</location>
        <topology evidence="1">Single-pass type II membrane protein</topology>
    </subcellularLocation>
</comment>